<dbReference type="SUPFAM" id="SSF49493">
    <property type="entry name" value="HSP40/DnaJ peptide-binding domain"/>
    <property type="match status" value="2"/>
</dbReference>
<keyword evidence="4 5" id="KW-0862">Zinc</keyword>
<dbReference type="InterPro" id="IPR001623">
    <property type="entry name" value="DnaJ_domain"/>
</dbReference>
<dbReference type="InterPro" id="IPR018253">
    <property type="entry name" value="DnaJ_domain_CS"/>
</dbReference>
<evidence type="ECO:0000256" key="2">
    <source>
        <dbReference type="ARBA" id="ARBA00022737"/>
    </source>
</evidence>
<dbReference type="PROSITE" id="PS51188">
    <property type="entry name" value="ZF_CR"/>
    <property type="match status" value="1"/>
</dbReference>
<reference evidence="8" key="1">
    <citation type="journal article" date="2020" name="Ecol. Evol.">
        <title>Genome structure and content of the rice root-knot nematode (Meloidogyne graminicola).</title>
        <authorList>
            <person name="Phan N.T."/>
            <person name="Danchin E.G.J."/>
            <person name="Klopp C."/>
            <person name="Perfus-Barbeoch L."/>
            <person name="Kozlowski D.K."/>
            <person name="Koutsovoulos G.D."/>
            <person name="Lopez-Roques C."/>
            <person name="Bouchez O."/>
            <person name="Zahm M."/>
            <person name="Besnard G."/>
            <person name="Bellafiore S."/>
        </authorList>
    </citation>
    <scope>NUCLEOTIDE SEQUENCE</scope>
    <source>
        <strain evidence="8">VN-18</strain>
    </source>
</reference>
<gene>
    <name evidence="8" type="ORF">Mgra_00006009</name>
</gene>
<feature type="domain" description="CR-type" evidence="7">
    <location>
        <begin position="115"/>
        <end position="197"/>
    </location>
</feature>
<keyword evidence="2" id="KW-0677">Repeat</keyword>
<dbReference type="GO" id="GO:0005524">
    <property type="term" value="F:ATP binding"/>
    <property type="evidence" value="ECO:0007669"/>
    <property type="project" value="InterPro"/>
</dbReference>
<name>A0A8S9ZMN2_9BILA</name>
<evidence type="ECO:0000313" key="9">
    <source>
        <dbReference type="Proteomes" id="UP000605970"/>
    </source>
</evidence>
<dbReference type="InterPro" id="IPR001305">
    <property type="entry name" value="HSP_DnaJ_Cys-rich_dom"/>
</dbReference>
<dbReference type="PROSITE" id="PS50076">
    <property type="entry name" value="DNAJ_2"/>
    <property type="match status" value="1"/>
</dbReference>
<keyword evidence="1 5" id="KW-0479">Metal-binding</keyword>
<protein>
    <submittedName>
        <fullName evidence="8">Uncharacterized protein</fullName>
    </submittedName>
</protein>
<dbReference type="Gene3D" id="1.10.287.110">
    <property type="entry name" value="DnaJ domain"/>
    <property type="match status" value="1"/>
</dbReference>
<evidence type="ECO:0000259" key="6">
    <source>
        <dbReference type="PROSITE" id="PS50076"/>
    </source>
</evidence>
<evidence type="ECO:0000259" key="7">
    <source>
        <dbReference type="PROSITE" id="PS51188"/>
    </source>
</evidence>
<dbReference type="InterPro" id="IPR002939">
    <property type="entry name" value="DnaJ_C"/>
</dbReference>
<comment type="caution">
    <text evidence="8">The sequence shown here is derived from an EMBL/GenBank/DDBJ whole genome shotgun (WGS) entry which is preliminary data.</text>
</comment>
<dbReference type="PROSITE" id="PS00636">
    <property type="entry name" value="DNAJ_1"/>
    <property type="match status" value="1"/>
</dbReference>
<organism evidence="8 9">
    <name type="scientific">Meloidogyne graminicola</name>
    <dbReference type="NCBI Taxonomy" id="189291"/>
    <lineage>
        <taxon>Eukaryota</taxon>
        <taxon>Metazoa</taxon>
        <taxon>Ecdysozoa</taxon>
        <taxon>Nematoda</taxon>
        <taxon>Chromadorea</taxon>
        <taxon>Rhabditida</taxon>
        <taxon>Tylenchina</taxon>
        <taxon>Tylenchomorpha</taxon>
        <taxon>Tylenchoidea</taxon>
        <taxon>Meloidogynidae</taxon>
        <taxon>Meloidogyninae</taxon>
        <taxon>Meloidogyne</taxon>
    </lineage>
</organism>
<dbReference type="FunFam" id="2.10.230.10:FF:000001">
    <property type="entry name" value="DnaJ subfamily A member 2"/>
    <property type="match status" value="1"/>
</dbReference>
<dbReference type="GO" id="GO:0009408">
    <property type="term" value="P:response to heat"/>
    <property type="evidence" value="ECO:0007669"/>
    <property type="project" value="InterPro"/>
</dbReference>
<dbReference type="Proteomes" id="UP000605970">
    <property type="component" value="Unassembled WGS sequence"/>
</dbReference>
<dbReference type="CDD" id="cd10719">
    <property type="entry name" value="DnaJ_zf"/>
    <property type="match status" value="1"/>
</dbReference>
<dbReference type="InterPro" id="IPR008971">
    <property type="entry name" value="HSP40/DnaJ_pept-bd"/>
</dbReference>
<dbReference type="GO" id="GO:0008270">
    <property type="term" value="F:zinc ion binding"/>
    <property type="evidence" value="ECO:0007669"/>
    <property type="project" value="UniProtKB-KW"/>
</dbReference>
<dbReference type="InterPro" id="IPR012724">
    <property type="entry name" value="DnaJ"/>
</dbReference>
<dbReference type="PRINTS" id="PR00625">
    <property type="entry name" value="JDOMAIN"/>
</dbReference>
<keyword evidence="9" id="KW-1185">Reference proteome</keyword>
<dbReference type="GO" id="GO:0051082">
    <property type="term" value="F:unfolded protein binding"/>
    <property type="evidence" value="ECO:0007669"/>
    <property type="project" value="InterPro"/>
</dbReference>
<sequence>MVKDTKYYDILEVKPGATDHELKKAYRKLALKYHPDKNPDEGERFKLISQAYEVLSDPKKRQVYDEYGEEGIKGGGDGVVCTIPWTFSRCRGEKPTKARDTVHEMKVTLDKLYTGATKHIKISRHIVCTKCEGVGGAKGAVVKCQTCGGRGVEVFNQQIGPGMIQRIQRNCSQCAGEGEVNKDPCKNCKGKKRVRSDETIEVHIEKGMRDGQKLIFYGKGDQQIGLEPGNVIIVLDEESHPLFTRKGANLVMNMKIGLTEALCGFTRRIETLDKRLLSFTQLPGEVIHHHDLRVVQGEGMPVHRQPDHRGDLLIQFQVDFPERLSIKSVDQLRKLLPDGDIVPEEPMITNSTEQINLIPLSQNWQEVLQAQDRQEMRNGGAIVWLSGLILRSEENFEVRVQLGVLVYFFWFKGFRVAEWHSDDNPKKHAFCTDCICGSASAAVGDVPMAKGGIGLRYMMPECDNPILY</sequence>
<dbReference type="InterPro" id="IPR036410">
    <property type="entry name" value="HSP_DnaJ_Cys-rich_dom_sf"/>
</dbReference>
<dbReference type="InterPro" id="IPR044713">
    <property type="entry name" value="DNJA1/2-like"/>
</dbReference>
<dbReference type="OrthoDB" id="550424at2759"/>
<feature type="domain" description="J" evidence="6">
    <location>
        <begin position="6"/>
        <end position="68"/>
    </location>
</feature>
<dbReference type="CDD" id="cd10747">
    <property type="entry name" value="DnaJ_C"/>
    <property type="match status" value="1"/>
</dbReference>
<dbReference type="Pfam" id="PF00226">
    <property type="entry name" value="DnaJ"/>
    <property type="match status" value="1"/>
</dbReference>
<dbReference type="EMBL" id="JABEBT010000055">
    <property type="protein sequence ID" value="KAF7634561.1"/>
    <property type="molecule type" value="Genomic_DNA"/>
</dbReference>
<evidence type="ECO:0000256" key="5">
    <source>
        <dbReference type="PROSITE-ProRule" id="PRU00546"/>
    </source>
</evidence>
<feature type="zinc finger region" description="CR-type" evidence="5">
    <location>
        <begin position="115"/>
        <end position="197"/>
    </location>
</feature>
<evidence type="ECO:0000256" key="1">
    <source>
        <dbReference type="ARBA" id="ARBA00022723"/>
    </source>
</evidence>
<dbReference type="Gene3D" id="2.10.230.10">
    <property type="entry name" value="Heat shock protein DnaJ, cysteine-rich domain"/>
    <property type="match status" value="1"/>
</dbReference>
<dbReference type="SUPFAM" id="SSF57938">
    <property type="entry name" value="DnaJ/Hsp40 cysteine-rich domain"/>
    <property type="match status" value="1"/>
</dbReference>
<dbReference type="SMART" id="SM00271">
    <property type="entry name" value="DnaJ"/>
    <property type="match status" value="1"/>
</dbReference>
<dbReference type="GO" id="GO:0030544">
    <property type="term" value="F:Hsp70 protein binding"/>
    <property type="evidence" value="ECO:0007669"/>
    <property type="project" value="InterPro"/>
</dbReference>
<dbReference type="HAMAP" id="MF_01152">
    <property type="entry name" value="DnaJ"/>
    <property type="match status" value="1"/>
</dbReference>
<dbReference type="InterPro" id="IPR036869">
    <property type="entry name" value="J_dom_sf"/>
</dbReference>
<evidence type="ECO:0000256" key="3">
    <source>
        <dbReference type="ARBA" id="ARBA00022771"/>
    </source>
</evidence>
<dbReference type="PANTHER" id="PTHR43888">
    <property type="entry name" value="DNAJ-LIKE-2, ISOFORM A-RELATED"/>
    <property type="match status" value="1"/>
</dbReference>
<evidence type="ECO:0000256" key="4">
    <source>
        <dbReference type="ARBA" id="ARBA00022833"/>
    </source>
</evidence>
<dbReference type="Gene3D" id="2.60.260.20">
    <property type="entry name" value="Urease metallochaperone UreE, N-terminal domain"/>
    <property type="match status" value="2"/>
</dbReference>
<evidence type="ECO:0000313" key="8">
    <source>
        <dbReference type="EMBL" id="KAF7634561.1"/>
    </source>
</evidence>
<proteinExistence type="inferred from homology"/>
<dbReference type="SUPFAM" id="SSF46565">
    <property type="entry name" value="Chaperone J-domain"/>
    <property type="match status" value="1"/>
</dbReference>
<dbReference type="Pfam" id="PF01556">
    <property type="entry name" value="DnaJ_C"/>
    <property type="match status" value="1"/>
</dbReference>
<dbReference type="Pfam" id="PF00684">
    <property type="entry name" value="DnaJ_CXXCXGXG"/>
    <property type="match status" value="1"/>
</dbReference>
<dbReference type="CDD" id="cd06257">
    <property type="entry name" value="DnaJ"/>
    <property type="match status" value="1"/>
</dbReference>
<keyword evidence="3 5" id="KW-0863">Zinc-finger</keyword>
<dbReference type="FunFam" id="2.60.260.20:FF:000003">
    <property type="entry name" value="DnaJ subfamily A member 2"/>
    <property type="match status" value="1"/>
</dbReference>
<accession>A0A8S9ZMN2</accession>
<dbReference type="GO" id="GO:0006457">
    <property type="term" value="P:protein folding"/>
    <property type="evidence" value="ECO:0007669"/>
    <property type="project" value="InterPro"/>
</dbReference>
<dbReference type="AlphaFoldDB" id="A0A8S9ZMN2"/>